<feature type="repeat" description="PPR" evidence="2">
    <location>
        <begin position="75"/>
        <end position="109"/>
    </location>
</feature>
<dbReference type="Proteomes" id="UP000243459">
    <property type="component" value="Chromosome 1"/>
</dbReference>
<accession>A0A5P1FVK8</accession>
<gene>
    <name evidence="3" type="ORF">A4U43_C01F36360</name>
</gene>
<evidence type="ECO:0000313" key="3">
    <source>
        <dbReference type="EMBL" id="ONK82124.1"/>
    </source>
</evidence>
<dbReference type="PANTHER" id="PTHR47926:SF533">
    <property type="entry name" value="DYW DOMAIN-CONTAINING PROTEIN"/>
    <property type="match status" value="1"/>
</dbReference>
<dbReference type="GO" id="GO:0003723">
    <property type="term" value="F:RNA binding"/>
    <property type="evidence" value="ECO:0007669"/>
    <property type="project" value="InterPro"/>
</dbReference>
<proteinExistence type="predicted"/>
<evidence type="ECO:0000256" key="1">
    <source>
        <dbReference type="ARBA" id="ARBA00022737"/>
    </source>
</evidence>
<sequence length="147" mass="16554">MDQEEDVSFHILRLCSLGQLSRAVSFLCSLKSPLFHHPNITKAYAALFSACAARRLLSLGQYLHRHYLSSPHNHDLVISNHLINFYSKCGHLSVAHQLFDAMPQTNLVSWTALIAGYSLRRPFLRLRCPPPPLPRPIPPPSLPLLTP</sequence>
<dbReference type="AlphaFoldDB" id="A0A5P1FVK8"/>
<dbReference type="InterPro" id="IPR046960">
    <property type="entry name" value="PPR_At4g14850-like_plant"/>
</dbReference>
<reference evidence="4" key="1">
    <citation type="journal article" date="2017" name="Nat. Commun.">
        <title>The asparagus genome sheds light on the origin and evolution of a young Y chromosome.</title>
        <authorList>
            <person name="Harkess A."/>
            <person name="Zhou J."/>
            <person name="Xu C."/>
            <person name="Bowers J.E."/>
            <person name="Van der Hulst R."/>
            <person name="Ayyampalayam S."/>
            <person name="Mercati F."/>
            <person name="Riccardi P."/>
            <person name="McKain M.R."/>
            <person name="Kakrana A."/>
            <person name="Tang H."/>
            <person name="Ray J."/>
            <person name="Groenendijk J."/>
            <person name="Arikit S."/>
            <person name="Mathioni S.M."/>
            <person name="Nakano M."/>
            <person name="Shan H."/>
            <person name="Telgmann-Rauber A."/>
            <person name="Kanno A."/>
            <person name="Yue Z."/>
            <person name="Chen H."/>
            <person name="Li W."/>
            <person name="Chen Y."/>
            <person name="Xu X."/>
            <person name="Zhang Y."/>
            <person name="Luo S."/>
            <person name="Chen H."/>
            <person name="Gao J."/>
            <person name="Mao Z."/>
            <person name="Pires J.C."/>
            <person name="Luo M."/>
            <person name="Kudrna D."/>
            <person name="Wing R.A."/>
            <person name="Meyers B.C."/>
            <person name="Yi K."/>
            <person name="Kong H."/>
            <person name="Lavrijsen P."/>
            <person name="Sunseri F."/>
            <person name="Falavigna A."/>
            <person name="Ye Y."/>
            <person name="Leebens-Mack J.H."/>
            <person name="Chen G."/>
        </authorList>
    </citation>
    <scope>NUCLEOTIDE SEQUENCE [LARGE SCALE GENOMIC DNA]</scope>
    <source>
        <strain evidence="4">cv. DH0086</strain>
    </source>
</reference>
<evidence type="ECO:0008006" key="5">
    <source>
        <dbReference type="Google" id="ProtNLM"/>
    </source>
</evidence>
<organism evidence="3 4">
    <name type="scientific">Asparagus officinalis</name>
    <name type="common">Garden asparagus</name>
    <dbReference type="NCBI Taxonomy" id="4686"/>
    <lineage>
        <taxon>Eukaryota</taxon>
        <taxon>Viridiplantae</taxon>
        <taxon>Streptophyta</taxon>
        <taxon>Embryophyta</taxon>
        <taxon>Tracheophyta</taxon>
        <taxon>Spermatophyta</taxon>
        <taxon>Magnoliopsida</taxon>
        <taxon>Liliopsida</taxon>
        <taxon>Asparagales</taxon>
        <taxon>Asparagaceae</taxon>
        <taxon>Asparagoideae</taxon>
        <taxon>Asparagus</taxon>
    </lineage>
</organism>
<name>A0A5P1FVK8_ASPOF</name>
<dbReference type="PROSITE" id="PS51375">
    <property type="entry name" value="PPR"/>
    <property type="match status" value="1"/>
</dbReference>
<dbReference type="GO" id="GO:0009451">
    <property type="term" value="P:RNA modification"/>
    <property type="evidence" value="ECO:0007669"/>
    <property type="project" value="InterPro"/>
</dbReference>
<dbReference type="Gramene" id="ONK82124">
    <property type="protein sequence ID" value="ONK82124"/>
    <property type="gene ID" value="A4U43_C01F36360"/>
</dbReference>
<dbReference type="PANTHER" id="PTHR47926">
    <property type="entry name" value="PENTATRICOPEPTIDE REPEAT-CONTAINING PROTEIN"/>
    <property type="match status" value="1"/>
</dbReference>
<evidence type="ECO:0000256" key="2">
    <source>
        <dbReference type="PROSITE-ProRule" id="PRU00708"/>
    </source>
</evidence>
<keyword evidence="1" id="KW-0677">Repeat</keyword>
<evidence type="ECO:0000313" key="4">
    <source>
        <dbReference type="Proteomes" id="UP000243459"/>
    </source>
</evidence>
<dbReference type="InterPro" id="IPR011990">
    <property type="entry name" value="TPR-like_helical_dom_sf"/>
</dbReference>
<protein>
    <recommendedName>
        <fullName evidence="5">Pentatricopeptide repeat-containing protein</fullName>
    </recommendedName>
</protein>
<dbReference type="Gene3D" id="1.25.40.10">
    <property type="entry name" value="Tetratricopeptide repeat domain"/>
    <property type="match status" value="1"/>
</dbReference>
<dbReference type="Pfam" id="PF01535">
    <property type="entry name" value="PPR"/>
    <property type="match status" value="1"/>
</dbReference>
<dbReference type="OMA" id="DETCWRD"/>
<dbReference type="InterPro" id="IPR002885">
    <property type="entry name" value="PPR_rpt"/>
</dbReference>
<keyword evidence="4" id="KW-1185">Reference proteome</keyword>
<dbReference type="EMBL" id="CM007381">
    <property type="protein sequence ID" value="ONK82124.1"/>
    <property type="molecule type" value="Genomic_DNA"/>
</dbReference>